<feature type="compositionally biased region" description="Low complexity" evidence="2">
    <location>
        <begin position="96"/>
        <end position="109"/>
    </location>
</feature>
<keyword evidence="1" id="KW-0175">Coiled coil</keyword>
<feature type="region of interest" description="Disordered" evidence="2">
    <location>
        <begin position="94"/>
        <end position="123"/>
    </location>
</feature>
<sequence length="917" mass="93335">MQRALPLELAEAASGGRSGWWRRLPSWCARRRAAGAAARAAAAPTPSPQGGAGTFVQQHVEVHVHVACGADAAQAGRAAAEAAVAVLGGTPCGAGASPAKRAPEAGAAARRGRAGGSQAPARAPRPESWAYAVWRHPLRPELRGVHCGGGAAWRELSATLPGGRYTFSSGARLRRYASESAAVEGYEAEAAKHEAPLPAPLFDVLAPRLAAEEYEWEMRVAELTDDYMPLQVDVSVVHRGLSADGAGIAVPIVPIRKAGSVLTIAIPADVCPWLSPHFAALGDPVHFPPAVDGQMATVAFERVSSEGGAWMEPATGSGHGAGDGRWPAARALVSLAASLPAAVAGDCINPERDYSSALVPAARALSPEDLDAVLGGALGFGPWRGLLRLRWPPPEPEPGGEGQIVGPDGQGLPGVVTPPRGGAAAAAAAPWEPWPPPEPPARAGGDAAAAAARAVTPQAKGAALAAGRARAARGRAGPASSAEEEDSAAESRRGPARPRPPAASGRTTVASLAAVLERLEASNQDVLRRMTLLETVGRPPAGGAGAVGAAEPALGEAAPALTASAPSHPQVLGPARGAAAEQAAVQWALQAAGAPPLARFGQPMPLNAVQVAQARANCARAHGVPLADVTEGAVRRSAEGIFAWCQAGAGAPAAGRVGAVAAAPPPPAGASPAELAAHWAAVAGLQRMPAGAEPDALAGLLQPGFDDGSAAAGEMPGARGAASMEMLRRDLQARPAAWSAMIRRNAEVALAGTSDDPDPRVRSLVEFVVRTGTINRGNRTATYLGFGIARVADLLARGQLEAAEAVILLLLTALEQAQRDNGRSQLAWLLTHLPEPPWSQMTTGSSGSVDSLRPFGHLAEPTWTTAAMAYTKDAASLAEIRNKFNNDRGGGKKDEEEQRPPKPPPKGGRGGGGKEGA</sequence>
<keyword evidence="4" id="KW-1185">Reference proteome</keyword>
<feature type="region of interest" description="Disordered" evidence="2">
    <location>
        <begin position="880"/>
        <end position="917"/>
    </location>
</feature>
<gene>
    <name evidence="3" type="ORF">PCOR1329_LOCUS60707</name>
</gene>
<feature type="compositionally biased region" description="Low complexity" evidence="2">
    <location>
        <begin position="418"/>
        <end position="431"/>
    </location>
</feature>
<evidence type="ECO:0000256" key="1">
    <source>
        <dbReference type="SAM" id="Coils"/>
    </source>
</evidence>
<feature type="compositionally biased region" description="Gly residues" evidence="2">
    <location>
        <begin position="399"/>
        <end position="412"/>
    </location>
</feature>
<feature type="compositionally biased region" description="Low complexity" evidence="2">
    <location>
        <begin position="441"/>
        <end position="454"/>
    </location>
</feature>
<feature type="compositionally biased region" description="Basic and acidic residues" evidence="2">
    <location>
        <begin position="880"/>
        <end position="900"/>
    </location>
</feature>
<feature type="compositionally biased region" description="Low complexity" evidence="2">
    <location>
        <begin position="466"/>
        <end position="481"/>
    </location>
</feature>
<protein>
    <submittedName>
        <fullName evidence="3">Uncharacterized protein</fullName>
    </submittedName>
</protein>
<dbReference type="Proteomes" id="UP001189429">
    <property type="component" value="Unassembled WGS sequence"/>
</dbReference>
<dbReference type="EMBL" id="CAUYUJ010017615">
    <property type="protein sequence ID" value="CAK0876277.1"/>
    <property type="molecule type" value="Genomic_DNA"/>
</dbReference>
<comment type="caution">
    <text evidence="3">The sequence shown here is derived from an EMBL/GenBank/DDBJ whole genome shotgun (WGS) entry which is preliminary data.</text>
</comment>
<name>A0ABN9VS49_9DINO</name>
<feature type="region of interest" description="Disordered" evidence="2">
    <location>
        <begin position="466"/>
        <end position="507"/>
    </location>
</feature>
<feature type="coiled-coil region" evidence="1">
    <location>
        <begin position="509"/>
        <end position="536"/>
    </location>
</feature>
<feature type="compositionally biased region" description="Gly residues" evidence="2">
    <location>
        <begin position="907"/>
        <end position="917"/>
    </location>
</feature>
<evidence type="ECO:0000313" key="3">
    <source>
        <dbReference type="EMBL" id="CAK0876277.1"/>
    </source>
</evidence>
<evidence type="ECO:0000256" key="2">
    <source>
        <dbReference type="SAM" id="MobiDB-lite"/>
    </source>
</evidence>
<organism evidence="3 4">
    <name type="scientific">Prorocentrum cordatum</name>
    <dbReference type="NCBI Taxonomy" id="2364126"/>
    <lineage>
        <taxon>Eukaryota</taxon>
        <taxon>Sar</taxon>
        <taxon>Alveolata</taxon>
        <taxon>Dinophyceae</taxon>
        <taxon>Prorocentrales</taxon>
        <taxon>Prorocentraceae</taxon>
        <taxon>Prorocentrum</taxon>
    </lineage>
</organism>
<proteinExistence type="predicted"/>
<accession>A0ABN9VS49</accession>
<reference evidence="3" key="1">
    <citation type="submission" date="2023-10" db="EMBL/GenBank/DDBJ databases">
        <authorList>
            <person name="Chen Y."/>
            <person name="Shah S."/>
            <person name="Dougan E. K."/>
            <person name="Thang M."/>
            <person name="Chan C."/>
        </authorList>
    </citation>
    <scope>NUCLEOTIDE SEQUENCE [LARGE SCALE GENOMIC DNA]</scope>
</reference>
<feature type="region of interest" description="Disordered" evidence="2">
    <location>
        <begin position="391"/>
        <end position="454"/>
    </location>
</feature>
<evidence type="ECO:0000313" key="4">
    <source>
        <dbReference type="Proteomes" id="UP001189429"/>
    </source>
</evidence>